<evidence type="ECO:0000256" key="2">
    <source>
        <dbReference type="ARBA" id="ARBA00022723"/>
    </source>
</evidence>
<dbReference type="EnsemblMetazoa" id="ISCW013628-RA">
    <property type="protein sequence ID" value="ISCW013628-PA"/>
    <property type="gene ID" value="ISCW013628"/>
</dbReference>
<dbReference type="VEuPathDB" id="VectorBase:ISCW013628"/>
<keyword evidence="2" id="KW-0479">Metal-binding</keyword>
<accession>A0A1S4LG80</accession>
<proteinExistence type="predicted"/>
<dbReference type="VEuPathDB" id="VectorBase:ISCI013628"/>
<dbReference type="Pfam" id="PF13359">
    <property type="entry name" value="DDE_Tnp_4"/>
    <property type="match status" value="1"/>
</dbReference>
<evidence type="ECO:0000313" key="4">
    <source>
        <dbReference type="Proteomes" id="UP000001555"/>
    </source>
</evidence>
<organism evidence="3 4">
    <name type="scientific">Ixodes scapularis</name>
    <name type="common">Black-legged tick</name>
    <name type="synonym">Deer tick</name>
    <dbReference type="NCBI Taxonomy" id="6945"/>
    <lineage>
        <taxon>Eukaryota</taxon>
        <taxon>Metazoa</taxon>
        <taxon>Ecdysozoa</taxon>
        <taxon>Arthropoda</taxon>
        <taxon>Chelicerata</taxon>
        <taxon>Arachnida</taxon>
        <taxon>Acari</taxon>
        <taxon>Parasitiformes</taxon>
        <taxon>Ixodida</taxon>
        <taxon>Ixodoidea</taxon>
        <taxon>Ixodidae</taxon>
        <taxon>Ixodinae</taxon>
        <taxon>Ixodes</taxon>
    </lineage>
</organism>
<sequence>QTHQRRILNYRLSRVRRVVENTFGIMSQRWRILRRSFKATNENVVRIVSACVALHNFLLQESAVSHAAY</sequence>
<keyword evidence="4" id="KW-1185">Reference proteome</keyword>
<evidence type="ECO:0000256" key="1">
    <source>
        <dbReference type="ARBA" id="ARBA00001968"/>
    </source>
</evidence>
<dbReference type="EMBL" id="ABJB010356735">
    <property type="status" value="NOT_ANNOTATED_CDS"/>
    <property type="molecule type" value="Genomic_DNA"/>
</dbReference>
<reference evidence="4" key="1">
    <citation type="submission" date="2008-03" db="EMBL/GenBank/DDBJ databases">
        <title>Annotation of Ixodes scapularis.</title>
        <authorList>
            <consortium name="Ixodes scapularis Genome Project Consortium"/>
            <person name="Caler E."/>
            <person name="Hannick L.I."/>
            <person name="Bidwell S."/>
            <person name="Joardar V."/>
            <person name="Thiagarajan M."/>
            <person name="Amedeo P."/>
            <person name="Galinsky K.J."/>
            <person name="Schobel S."/>
            <person name="Inman J."/>
            <person name="Hostetler J."/>
            <person name="Miller J."/>
            <person name="Hammond M."/>
            <person name="Megy K."/>
            <person name="Lawson D."/>
            <person name="Kodira C."/>
            <person name="Sutton G."/>
            <person name="Meyer J."/>
            <person name="Hill C.A."/>
            <person name="Birren B."/>
            <person name="Nene V."/>
            <person name="Collins F."/>
            <person name="Alarcon-Chaidez F."/>
            <person name="Wikel S."/>
            <person name="Strausberg R."/>
        </authorList>
    </citation>
    <scope>NUCLEOTIDE SEQUENCE [LARGE SCALE GENOMIC DNA]</scope>
    <source>
        <strain evidence="4">Wikel</strain>
    </source>
</reference>
<comment type="cofactor">
    <cofactor evidence="1">
        <name>a divalent metal cation</name>
        <dbReference type="ChEBI" id="CHEBI:60240"/>
    </cofactor>
</comment>
<evidence type="ECO:0000313" key="3">
    <source>
        <dbReference type="EnsemblMetazoa" id="ISCW013628-PA"/>
    </source>
</evidence>
<dbReference type="InParanoid" id="A0A1S4LG80"/>
<name>A0A1S4LG80_IXOSC</name>
<protein>
    <submittedName>
        <fullName evidence="3">Uncharacterized protein</fullName>
    </submittedName>
</protein>
<dbReference type="GO" id="GO:0046872">
    <property type="term" value="F:metal ion binding"/>
    <property type="evidence" value="ECO:0007669"/>
    <property type="project" value="UniProtKB-KW"/>
</dbReference>
<reference evidence="3" key="2">
    <citation type="submission" date="2020-05" db="UniProtKB">
        <authorList>
            <consortium name="EnsemblMetazoa"/>
        </authorList>
    </citation>
    <scope>IDENTIFICATION</scope>
    <source>
        <strain evidence="3">wikel</strain>
    </source>
</reference>
<dbReference type="Proteomes" id="UP000001555">
    <property type="component" value="Unassembled WGS sequence"/>
</dbReference>
<dbReference type="AlphaFoldDB" id="A0A1S4LG80"/>
<dbReference type="InterPro" id="IPR027806">
    <property type="entry name" value="HARBI1_dom"/>
</dbReference>